<evidence type="ECO:0000256" key="3">
    <source>
        <dbReference type="ARBA" id="ARBA00007637"/>
    </source>
</evidence>
<dbReference type="UniPathway" id="UPA00214"/>
<gene>
    <name evidence="10" type="primary">galE</name>
    <name evidence="10" type="ORF">DRW41_10025</name>
</gene>
<evidence type="ECO:0000256" key="8">
    <source>
        <dbReference type="RuleBase" id="RU366046"/>
    </source>
</evidence>
<comment type="similarity">
    <text evidence="3 8">Belongs to the NAD(P)-dependent epimerase/dehydratase family.</text>
</comment>
<dbReference type="RefSeq" id="WP_115451849.1">
    <property type="nucleotide sequence ID" value="NZ_QNQT01000003.1"/>
</dbReference>
<evidence type="ECO:0000313" key="10">
    <source>
        <dbReference type="EMBL" id="RDU37021.1"/>
    </source>
</evidence>
<dbReference type="GO" id="GO:0003978">
    <property type="term" value="F:UDP-glucose 4-epimerase activity"/>
    <property type="evidence" value="ECO:0007669"/>
    <property type="project" value="UniProtKB-UniRule"/>
</dbReference>
<organism evidence="10 11">
    <name type="scientific">Neobacillus piezotolerans</name>
    <dbReference type="NCBI Taxonomy" id="2259171"/>
    <lineage>
        <taxon>Bacteria</taxon>
        <taxon>Bacillati</taxon>
        <taxon>Bacillota</taxon>
        <taxon>Bacilli</taxon>
        <taxon>Bacillales</taxon>
        <taxon>Bacillaceae</taxon>
        <taxon>Neobacillus</taxon>
    </lineage>
</organism>
<protein>
    <recommendedName>
        <fullName evidence="5 8">UDP-glucose 4-epimerase</fullName>
        <ecNumber evidence="4 8">5.1.3.2</ecNumber>
    </recommendedName>
</protein>
<comment type="subunit">
    <text evidence="8">Homodimer.</text>
</comment>
<evidence type="ECO:0000256" key="6">
    <source>
        <dbReference type="ARBA" id="ARBA00023027"/>
    </source>
</evidence>
<sequence length="339" mass="36946">MAILITGGAGFIGSHTCVELLDAGYELVVVDNFSNSNPGVLKRIREISGKEFVFYGADLNRTGQLEEVFLTHPIEAVIHFAGLKAVGESVREPLHYYKNNVSGTLNLLALMEKHGVKSLVFSSSATVYGNPECVPISEKSRLHAANPYGRTKLMVERILQDVHAADREWSIALLRYFNPIGAHPSGLIGEDPNGAAPANLMPYISRVAAGKLDELEVFGNDYPTADGTGIRDYIHIVDLARGHLKALEKVFTSTGVEAYNLGTGTGCSVLELVASFEKASGVRIPYRFVDRRPGDAAICYADPSKAQSELGWSAARGIDEMCRDGWKWQTLNPNGYRTE</sequence>
<dbReference type="Proteomes" id="UP000257144">
    <property type="component" value="Unassembled WGS sequence"/>
</dbReference>
<feature type="domain" description="NAD(P)-binding" evidence="9">
    <location>
        <begin position="4"/>
        <end position="324"/>
    </location>
</feature>
<keyword evidence="7 8" id="KW-0413">Isomerase</keyword>
<comment type="catalytic activity">
    <reaction evidence="1 8">
        <text>UDP-alpha-D-glucose = UDP-alpha-D-galactose</text>
        <dbReference type="Rhea" id="RHEA:22168"/>
        <dbReference type="ChEBI" id="CHEBI:58885"/>
        <dbReference type="ChEBI" id="CHEBI:66914"/>
        <dbReference type="EC" id="5.1.3.2"/>
    </reaction>
</comment>
<keyword evidence="6 8" id="KW-0520">NAD</keyword>
<dbReference type="InterPro" id="IPR036291">
    <property type="entry name" value="NAD(P)-bd_dom_sf"/>
</dbReference>
<comment type="cofactor">
    <cofactor evidence="2 8">
        <name>NAD(+)</name>
        <dbReference type="ChEBI" id="CHEBI:57540"/>
    </cofactor>
</comment>
<evidence type="ECO:0000256" key="1">
    <source>
        <dbReference type="ARBA" id="ARBA00000083"/>
    </source>
</evidence>
<proteinExistence type="inferred from homology"/>
<dbReference type="Pfam" id="PF16363">
    <property type="entry name" value="GDP_Man_Dehyd"/>
    <property type="match status" value="1"/>
</dbReference>
<keyword evidence="8" id="KW-0119">Carbohydrate metabolism</keyword>
<accession>A0A3D8GRY4</accession>
<dbReference type="EMBL" id="QNQT01000003">
    <property type="protein sequence ID" value="RDU37021.1"/>
    <property type="molecule type" value="Genomic_DNA"/>
</dbReference>
<dbReference type="NCBIfam" id="TIGR01179">
    <property type="entry name" value="galE"/>
    <property type="match status" value="1"/>
</dbReference>
<evidence type="ECO:0000256" key="2">
    <source>
        <dbReference type="ARBA" id="ARBA00001911"/>
    </source>
</evidence>
<evidence type="ECO:0000259" key="9">
    <source>
        <dbReference type="Pfam" id="PF16363"/>
    </source>
</evidence>
<dbReference type="PRINTS" id="PR01713">
    <property type="entry name" value="NUCEPIMERASE"/>
</dbReference>
<evidence type="ECO:0000256" key="7">
    <source>
        <dbReference type="ARBA" id="ARBA00023235"/>
    </source>
</evidence>
<dbReference type="InterPro" id="IPR005886">
    <property type="entry name" value="UDP_G4E"/>
</dbReference>
<dbReference type="Gene3D" id="3.40.50.720">
    <property type="entry name" value="NAD(P)-binding Rossmann-like Domain"/>
    <property type="match status" value="1"/>
</dbReference>
<dbReference type="GO" id="GO:0005829">
    <property type="term" value="C:cytosol"/>
    <property type="evidence" value="ECO:0007669"/>
    <property type="project" value="TreeGrafter"/>
</dbReference>
<dbReference type="EC" id="5.1.3.2" evidence="4 8"/>
<comment type="caution">
    <text evidence="10">The sequence shown here is derived from an EMBL/GenBank/DDBJ whole genome shotgun (WGS) entry which is preliminary data.</text>
</comment>
<reference evidence="10 11" key="1">
    <citation type="submission" date="2018-07" db="EMBL/GenBank/DDBJ databases">
        <title>Bacillus sp. YLB-04 draft genome sequence.</title>
        <authorList>
            <person name="Yu L."/>
            <person name="Tang X."/>
        </authorList>
    </citation>
    <scope>NUCLEOTIDE SEQUENCE [LARGE SCALE GENOMIC DNA]</scope>
    <source>
        <strain evidence="10 11">YLB-04</strain>
    </source>
</reference>
<dbReference type="OrthoDB" id="9801785at2"/>
<dbReference type="PANTHER" id="PTHR43725">
    <property type="entry name" value="UDP-GLUCOSE 4-EPIMERASE"/>
    <property type="match status" value="1"/>
</dbReference>
<comment type="pathway">
    <text evidence="8">Carbohydrate metabolism; galactose metabolism.</text>
</comment>
<dbReference type="SUPFAM" id="SSF51735">
    <property type="entry name" value="NAD(P)-binding Rossmann-fold domains"/>
    <property type="match status" value="1"/>
</dbReference>
<keyword evidence="11" id="KW-1185">Reference proteome</keyword>
<dbReference type="InterPro" id="IPR016040">
    <property type="entry name" value="NAD(P)-bd_dom"/>
</dbReference>
<dbReference type="Gene3D" id="3.90.25.10">
    <property type="entry name" value="UDP-galactose 4-epimerase, domain 1"/>
    <property type="match status" value="1"/>
</dbReference>
<name>A0A3D8GRY4_9BACI</name>
<dbReference type="CDD" id="cd05247">
    <property type="entry name" value="UDP_G4E_1_SDR_e"/>
    <property type="match status" value="1"/>
</dbReference>
<evidence type="ECO:0000256" key="4">
    <source>
        <dbReference type="ARBA" id="ARBA00013189"/>
    </source>
</evidence>
<dbReference type="AlphaFoldDB" id="A0A3D8GRY4"/>
<dbReference type="PANTHER" id="PTHR43725:SF47">
    <property type="entry name" value="UDP-GLUCOSE 4-EPIMERASE"/>
    <property type="match status" value="1"/>
</dbReference>
<dbReference type="GO" id="GO:0006012">
    <property type="term" value="P:galactose metabolic process"/>
    <property type="evidence" value="ECO:0007669"/>
    <property type="project" value="UniProtKB-UniPathway"/>
</dbReference>
<dbReference type="NCBIfam" id="NF007956">
    <property type="entry name" value="PRK10675.1"/>
    <property type="match status" value="1"/>
</dbReference>
<evidence type="ECO:0000313" key="11">
    <source>
        <dbReference type="Proteomes" id="UP000257144"/>
    </source>
</evidence>
<evidence type="ECO:0000256" key="5">
    <source>
        <dbReference type="ARBA" id="ARBA00018569"/>
    </source>
</evidence>